<dbReference type="Pfam" id="PF02224">
    <property type="entry name" value="Cytidylate_kin"/>
    <property type="match status" value="1"/>
</dbReference>
<evidence type="ECO:0000313" key="10">
    <source>
        <dbReference type="EMBL" id="MBS3181946.1"/>
    </source>
</evidence>
<keyword evidence="8" id="KW-0963">Cytoplasm</keyword>
<comment type="similarity">
    <text evidence="1 8">Belongs to the cytidylate kinase family. Type 1 subfamily.</text>
</comment>
<feature type="binding site" evidence="8">
    <location>
        <begin position="44"/>
        <end position="52"/>
    </location>
    <ligand>
        <name>ATP</name>
        <dbReference type="ChEBI" id="CHEBI:30616"/>
    </ligand>
</feature>
<dbReference type="InterPro" id="IPR011994">
    <property type="entry name" value="Cytidylate_kinase_dom"/>
</dbReference>
<keyword evidence="3 8" id="KW-0547">Nucleotide-binding</keyword>
<evidence type="ECO:0000259" key="9">
    <source>
        <dbReference type="Pfam" id="PF02224"/>
    </source>
</evidence>
<keyword evidence="5 8" id="KW-0067">ATP-binding</keyword>
<evidence type="ECO:0000256" key="6">
    <source>
        <dbReference type="ARBA" id="ARBA00047615"/>
    </source>
</evidence>
<protein>
    <recommendedName>
        <fullName evidence="8">Cytidylate kinase</fullName>
        <shortName evidence="8">CK</shortName>
        <ecNumber evidence="8">2.7.4.25</ecNumber>
    </recommendedName>
    <alternativeName>
        <fullName evidence="8">Cytidine monophosphate kinase</fullName>
        <shortName evidence="8">CMP kinase</shortName>
    </alternativeName>
</protein>
<keyword evidence="2 8" id="KW-0808">Transferase</keyword>
<sequence length="265" mass="27554">MEDAVTDAASAAAALTVITGAAQAERAQQAEAPNAAPLLVAIDGPAGSGKSSVSRAAAERLGFGILDTGAAYRSLAWAAVETSADLDDSAAVAAILDVWTYAITLRGQQRVTVELGDGVVHDVTTAIRAHDVSGLVSRVSKHPEVRERLNEMFRRIVAESGLPGVVIEGRDITTVVAPDAPVRVLMTASPEVRAQRRAGELDGLTHAQVLADIEARDAKDAQVVDFFTPAPGVTLVDTSNLNFAQSVEAVVEIVRAAQGVAEESE</sequence>
<evidence type="ECO:0000256" key="4">
    <source>
        <dbReference type="ARBA" id="ARBA00022777"/>
    </source>
</evidence>
<dbReference type="HAMAP" id="MF_00238">
    <property type="entry name" value="Cytidyl_kinase_type1"/>
    <property type="match status" value="1"/>
</dbReference>
<evidence type="ECO:0000256" key="8">
    <source>
        <dbReference type="HAMAP-Rule" id="MF_00238"/>
    </source>
</evidence>
<dbReference type="NCBIfam" id="TIGR00017">
    <property type="entry name" value="cmk"/>
    <property type="match status" value="1"/>
</dbReference>
<evidence type="ECO:0000256" key="7">
    <source>
        <dbReference type="ARBA" id="ARBA00048478"/>
    </source>
</evidence>
<comment type="caution">
    <text evidence="10">The sequence shown here is derived from an EMBL/GenBank/DDBJ whole genome shotgun (WGS) entry which is preliminary data.</text>
</comment>
<proteinExistence type="inferred from homology"/>
<dbReference type="InterPro" id="IPR003136">
    <property type="entry name" value="Cytidylate_kin"/>
</dbReference>
<dbReference type="EC" id="2.7.4.25" evidence="8"/>
<comment type="catalytic activity">
    <reaction evidence="7 8">
        <text>CMP + ATP = CDP + ADP</text>
        <dbReference type="Rhea" id="RHEA:11600"/>
        <dbReference type="ChEBI" id="CHEBI:30616"/>
        <dbReference type="ChEBI" id="CHEBI:58069"/>
        <dbReference type="ChEBI" id="CHEBI:60377"/>
        <dbReference type="ChEBI" id="CHEBI:456216"/>
        <dbReference type="EC" id="2.7.4.25"/>
    </reaction>
</comment>
<evidence type="ECO:0000256" key="5">
    <source>
        <dbReference type="ARBA" id="ARBA00022840"/>
    </source>
</evidence>
<name>A0ABS5M4Q2_9MICO</name>
<gene>
    <name evidence="8 10" type="primary">cmk</name>
    <name evidence="10" type="ORF">JSQ98_07020</name>
</gene>
<evidence type="ECO:0000313" key="11">
    <source>
        <dbReference type="Proteomes" id="UP000811492"/>
    </source>
</evidence>
<dbReference type="Proteomes" id="UP000811492">
    <property type="component" value="Unassembled WGS sequence"/>
</dbReference>
<organism evidence="10 11">
    <name type="scientific">Leucobacter manosquensis</name>
    <dbReference type="NCBI Taxonomy" id="2810611"/>
    <lineage>
        <taxon>Bacteria</taxon>
        <taxon>Bacillati</taxon>
        <taxon>Actinomycetota</taxon>
        <taxon>Actinomycetes</taxon>
        <taxon>Micrococcales</taxon>
        <taxon>Microbacteriaceae</taxon>
        <taxon>Leucobacter</taxon>
    </lineage>
</organism>
<dbReference type="EMBL" id="JAFEVO010000001">
    <property type="protein sequence ID" value="MBS3181946.1"/>
    <property type="molecule type" value="Genomic_DNA"/>
</dbReference>
<comment type="subcellular location">
    <subcellularLocation>
        <location evidence="8">Cytoplasm</location>
    </subcellularLocation>
</comment>
<keyword evidence="4 8" id="KW-0418">Kinase</keyword>
<dbReference type="GO" id="GO:0016301">
    <property type="term" value="F:kinase activity"/>
    <property type="evidence" value="ECO:0007669"/>
    <property type="project" value="UniProtKB-KW"/>
</dbReference>
<keyword evidence="11" id="KW-1185">Reference proteome</keyword>
<dbReference type="Gene3D" id="3.40.50.300">
    <property type="entry name" value="P-loop containing nucleotide triphosphate hydrolases"/>
    <property type="match status" value="1"/>
</dbReference>
<feature type="domain" description="Cytidylate kinase" evidence="9">
    <location>
        <begin position="40"/>
        <end position="255"/>
    </location>
</feature>
<reference evidence="10 11" key="1">
    <citation type="submission" date="2021-02" db="EMBL/GenBank/DDBJ databases">
        <title>Draft genome and description of Leucobacter sp nov strain Marseille-Q4368.</title>
        <authorList>
            <person name="Boxberger M."/>
            <person name="La Scola B."/>
        </authorList>
    </citation>
    <scope>NUCLEOTIDE SEQUENCE [LARGE SCALE GENOMIC DNA]</scope>
    <source>
        <strain evidence="10 11">Marseille-Q4368</strain>
    </source>
</reference>
<dbReference type="InterPro" id="IPR027417">
    <property type="entry name" value="P-loop_NTPase"/>
</dbReference>
<dbReference type="SUPFAM" id="SSF52540">
    <property type="entry name" value="P-loop containing nucleoside triphosphate hydrolases"/>
    <property type="match status" value="1"/>
</dbReference>
<accession>A0ABS5M4Q2</accession>
<comment type="catalytic activity">
    <reaction evidence="6 8">
        <text>dCMP + ATP = dCDP + ADP</text>
        <dbReference type="Rhea" id="RHEA:25094"/>
        <dbReference type="ChEBI" id="CHEBI:30616"/>
        <dbReference type="ChEBI" id="CHEBI:57566"/>
        <dbReference type="ChEBI" id="CHEBI:58593"/>
        <dbReference type="ChEBI" id="CHEBI:456216"/>
        <dbReference type="EC" id="2.7.4.25"/>
    </reaction>
</comment>
<evidence type="ECO:0000256" key="2">
    <source>
        <dbReference type="ARBA" id="ARBA00022679"/>
    </source>
</evidence>
<dbReference type="CDD" id="cd02020">
    <property type="entry name" value="CMPK"/>
    <property type="match status" value="1"/>
</dbReference>
<evidence type="ECO:0000256" key="1">
    <source>
        <dbReference type="ARBA" id="ARBA00009427"/>
    </source>
</evidence>
<evidence type="ECO:0000256" key="3">
    <source>
        <dbReference type="ARBA" id="ARBA00022741"/>
    </source>
</evidence>